<accession>A0A9D4T8B9</accession>
<evidence type="ECO:0000256" key="7">
    <source>
        <dbReference type="RuleBase" id="RU363107"/>
    </source>
</evidence>
<keyword evidence="5 7" id="KW-1133">Transmembrane helix</keyword>
<proteinExistence type="inferred from homology"/>
<evidence type="ECO:0000256" key="8">
    <source>
        <dbReference type="SAM" id="MobiDB-lite"/>
    </source>
</evidence>
<keyword evidence="10" id="KW-1185">Reference proteome</keyword>
<feature type="region of interest" description="Disordered" evidence="8">
    <location>
        <begin position="1"/>
        <end position="28"/>
    </location>
</feature>
<name>A0A9D4T8B9_RHISA</name>
<dbReference type="Pfam" id="PF03208">
    <property type="entry name" value="PRA1"/>
    <property type="match status" value="1"/>
</dbReference>
<dbReference type="GO" id="GO:0008021">
    <property type="term" value="C:synaptic vesicle"/>
    <property type="evidence" value="ECO:0007669"/>
    <property type="project" value="UniProtKB-SubCell"/>
</dbReference>
<sequence length="209" mass="22956">MNRAKGELAKTPNSSGDATAASVTRHSRKRLHLTPKREYFDVRRAISSWSSEQLDRLQPWEYFADTSLISIPKSAEEMTHRIENNADLFRTNYGMIFVVILAGCVVSSMAQVMSIVAVGAVCAALSLHEDVETAFLWGRRLPMTKNQRLLAAALVALPLLCAADFFSTVFWSLGAIMVIATTHAAVHAGLGSPIKSLHKNVPENTEKVM</sequence>
<dbReference type="GO" id="GO:0016020">
    <property type="term" value="C:membrane"/>
    <property type="evidence" value="ECO:0007669"/>
    <property type="project" value="UniProtKB-SubCell"/>
</dbReference>
<keyword evidence="6 7" id="KW-0472">Membrane</keyword>
<evidence type="ECO:0000256" key="5">
    <source>
        <dbReference type="ARBA" id="ARBA00022989"/>
    </source>
</evidence>
<reference evidence="9" key="2">
    <citation type="submission" date="2021-09" db="EMBL/GenBank/DDBJ databases">
        <authorList>
            <person name="Jia N."/>
            <person name="Wang J."/>
            <person name="Shi W."/>
            <person name="Du L."/>
            <person name="Sun Y."/>
            <person name="Zhan W."/>
            <person name="Jiang J."/>
            <person name="Wang Q."/>
            <person name="Zhang B."/>
            <person name="Ji P."/>
            <person name="Sakyi L.B."/>
            <person name="Cui X."/>
            <person name="Yuan T."/>
            <person name="Jiang B."/>
            <person name="Yang W."/>
            <person name="Lam T.T.-Y."/>
            <person name="Chang Q."/>
            <person name="Ding S."/>
            <person name="Wang X."/>
            <person name="Zhu J."/>
            <person name="Ruan X."/>
            <person name="Zhao L."/>
            <person name="Wei J."/>
            <person name="Que T."/>
            <person name="Du C."/>
            <person name="Cheng J."/>
            <person name="Dai P."/>
            <person name="Han X."/>
            <person name="Huang E."/>
            <person name="Gao Y."/>
            <person name="Liu J."/>
            <person name="Shao H."/>
            <person name="Ye R."/>
            <person name="Li L."/>
            <person name="Wei W."/>
            <person name="Wang X."/>
            <person name="Wang C."/>
            <person name="Huo Q."/>
            <person name="Li W."/>
            <person name="Guo W."/>
            <person name="Chen H."/>
            <person name="Chen S."/>
            <person name="Zhou L."/>
            <person name="Zhou L."/>
            <person name="Ni X."/>
            <person name="Tian J."/>
            <person name="Zhou Y."/>
            <person name="Sheng Y."/>
            <person name="Liu T."/>
            <person name="Pan Y."/>
            <person name="Xia L."/>
            <person name="Li J."/>
            <person name="Zhao F."/>
            <person name="Cao W."/>
        </authorList>
    </citation>
    <scope>NUCLEOTIDE SEQUENCE</scope>
    <source>
        <strain evidence="9">Rsan-2018</strain>
        <tissue evidence="9">Larvae</tissue>
    </source>
</reference>
<dbReference type="InterPro" id="IPR004895">
    <property type="entry name" value="Prenylated_rab_accept_PRA1"/>
</dbReference>
<comment type="subcellular location">
    <subcellularLocation>
        <location evidence="2">Cytoplasmic vesicle</location>
        <location evidence="2">Secretory vesicle</location>
        <location evidence="2">Synaptic vesicle</location>
    </subcellularLocation>
    <subcellularLocation>
        <location evidence="1 7">Membrane</location>
        <topology evidence="1 7">Multi-pass membrane protein</topology>
    </subcellularLocation>
</comment>
<protein>
    <recommendedName>
        <fullName evidence="7">PRA1 family protein</fullName>
    </recommendedName>
</protein>
<evidence type="ECO:0000256" key="4">
    <source>
        <dbReference type="ARBA" id="ARBA00022692"/>
    </source>
</evidence>
<evidence type="ECO:0000313" key="9">
    <source>
        <dbReference type="EMBL" id="KAH7981722.1"/>
    </source>
</evidence>
<dbReference type="VEuPathDB" id="VectorBase:RSAN_040125"/>
<feature type="compositionally biased region" description="Polar residues" evidence="8">
    <location>
        <begin position="11"/>
        <end position="24"/>
    </location>
</feature>
<dbReference type="PANTHER" id="PTHR19317:SF0">
    <property type="entry name" value="PRENYLATED RAB ACCEPTOR PROTEIN 1"/>
    <property type="match status" value="1"/>
</dbReference>
<gene>
    <name evidence="9" type="ORF">HPB52_000968</name>
</gene>
<evidence type="ECO:0000256" key="1">
    <source>
        <dbReference type="ARBA" id="ARBA00004141"/>
    </source>
</evidence>
<evidence type="ECO:0000256" key="2">
    <source>
        <dbReference type="ARBA" id="ARBA00004234"/>
    </source>
</evidence>
<evidence type="ECO:0000256" key="3">
    <source>
        <dbReference type="ARBA" id="ARBA00006483"/>
    </source>
</evidence>
<dbReference type="GO" id="GO:0005794">
    <property type="term" value="C:Golgi apparatus"/>
    <property type="evidence" value="ECO:0007669"/>
    <property type="project" value="TreeGrafter"/>
</dbReference>
<organism evidence="9 10">
    <name type="scientific">Rhipicephalus sanguineus</name>
    <name type="common">Brown dog tick</name>
    <name type="synonym">Ixodes sanguineus</name>
    <dbReference type="NCBI Taxonomy" id="34632"/>
    <lineage>
        <taxon>Eukaryota</taxon>
        <taxon>Metazoa</taxon>
        <taxon>Ecdysozoa</taxon>
        <taxon>Arthropoda</taxon>
        <taxon>Chelicerata</taxon>
        <taxon>Arachnida</taxon>
        <taxon>Acari</taxon>
        <taxon>Parasitiformes</taxon>
        <taxon>Ixodida</taxon>
        <taxon>Ixodoidea</taxon>
        <taxon>Ixodidae</taxon>
        <taxon>Rhipicephalinae</taxon>
        <taxon>Rhipicephalus</taxon>
        <taxon>Rhipicephalus</taxon>
    </lineage>
</organism>
<dbReference type="PANTHER" id="PTHR19317">
    <property type="entry name" value="PRENYLATED RAB ACCEPTOR 1-RELATED"/>
    <property type="match status" value="1"/>
</dbReference>
<dbReference type="AlphaFoldDB" id="A0A9D4T8B9"/>
<dbReference type="EMBL" id="JABSTV010001245">
    <property type="protein sequence ID" value="KAH7981722.1"/>
    <property type="molecule type" value="Genomic_DNA"/>
</dbReference>
<keyword evidence="4 7" id="KW-0812">Transmembrane</keyword>
<evidence type="ECO:0000256" key="6">
    <source>
        <dbReference type="ARBA" id="ARBA00023136"/>
    </source>
</evidence>
<feature type="transmembrane region" description="Helical" evidence="7">
    <location>
        <begin position="95"/>
        <end position="128"/>
    </location>
</feature>
<evidence type="ECO:0000313" key="10">
    <source>
        <dbReference type="Proteomes" id="UP000821837"/>
    </source>
</evidence>
<comment type="similarity">
    <text evidence="3 7">Belongs to the PRA1 family.</text>
</comment>
<dbReference type="Proteomes" id="UP000821837">
    <property type="component" value="Chromosome 1"/>
</dbReference>
<reference evidence="9" key="1">
    <citation type="journal article" date="2020" name="Cell">
        <title>Large-Scale Comparative Analyses of Tick Genomes Elucidate Their Genetic Diversity and Vector Capacities.</title>
        <authorList>
            <consortium name="Tick Genome and Microbiome Consortium (TIGMIC)"/>
            <person name="Jia N."/>
            <person name="Wang J."/>
            <person name="Shi W."/>
            <person name="Du L."/>
            <person name="Sun Y."/>
            <person name="Zhan W."/>
            <person name="Jiang J.F."/>
            <person name="Wang Q."/>
            <person name="Zhang B."/>
            <person name="Ji P."/>
            <person name="Bell-Sakyi L."/>
            <person name="Cui X.M."/>
            <person name="Yuan T.T."/>
            <person name="Jiang B.G."/>
            <person name="Yang W.F."/>
            <person name="Lam T.T."/>
            <person name="Chang Q.C."/>
            <person name="Ding S.J."/>
            <person name="Wang X.J."/>
            <person name="Zhu J.G."/>
            <person name="Ruan X.D."/>
            <person name="Zhao L."/>
            <person name="Wei J.T."/>
            <person name="Ye R.Z."/>
            <person name="Que T.C."/>
            <person name="Du C.H."/>
            <person name="Zhou Y.H."/>
            <person name="Cheng J.X."/>
            <person name="Dai P.F."/>
            <person name="Guo W.B."/>
            <person name="Han X.H."/>
            <person name="Huang E.J."/>
            <person name="Li L.F."/>
            <person name="Wei W."/>
            <person name="Gao Y.C."/>
            <person name="Liu J.Z."/>
            <person name="Shao H.Z."/>
            <person name="Wang X."/>
            <person name="Wang C.C."/>
            <person name="Yang T.C."/>
            <person name="Huo Q.B."/>
            <person name="Li W."/>
            <person name="Chen H.Y."/>
            <person name="Chen S.E."/>
            <person name="Zhou L.G."/>
            <person name="Ni X.B."/>
            <person name="Tian J.H."/>
            <person name="Sheng Y."/>
            <person name="Liu T."/>
            <person name="Pan Y.S."/>
            <person name="Xia L.Y."/>
            <person name="Li J."/>
            <person name="Zhao F."/>
            <person name="Cao W.C."/>
        </authorList>
    </citation>
    <scope>NUCLEOTIDE SEQUENCE</scope>
    <source>
        <strain evidence="9">Rsan-2018</strain>
    </source>
</reference>
<feature type="transmembrane region" description="Helical" evidence="7">
    <location>
        <begin position="149"/>
        <end position="166"/>
    </location>
</feature>
<comment type="caution">
    <text evidence="9">The sequence shown here is derived from an EMBL/GenBank/DDBJ whole genome shotgun (WGS) entry which is preliminary data.</text>
</comment>